<name>A0ABQ7VZB9_SOLTU</name>
<dbReference type="PANTHER" id="PTHR47723">
    <property type="entry name" value="OS05G0353850 PROTEIN"/>
    <property type="match status" value="1"/>
</dbReference>
<dbReference type="InterPro" id="IPR044730">
    <property type="entry name" value="RNase_H-like_dom_plant"/>
</dbReference>
<dbReference type="Proteomes" id="UP000826656">
    <property type="component" value="Unassembled WGS sequence"/>
</dbReference>
<evidence type="ECO:0000313" key="2">
    <source>
        <dbReference type="Proteomes" id="UP000826656"/>
    </source>
</evidence>
<accession>A0ABQ7VZB9</accession>
<dbReference type="InterPro" id="IPR012337">
    <property type="entry name" value="RNaseH-like_sf"/>
</dbReference>
<dbReference type="EMBL" id="JAIVGD010000005">
    <property type="protein sequence ID" value="KAH0773843.1"/>
    <property type="molecule type" value="Genomic_DNA"/>
</dbReference>
<dbReference type="PANTHER" id="PTHR47723:SF23">
    <property type="entry name" value="REVERSE TRANSCRIPTASE-LIKE PROTEIN"/>
    <property type="match status" value="1"/>
</dbReference>
<comment type="caution">
    <text evidence="1">The sequence shown here is derived from an EMBL/GenBank/DDBJ whole genome shotgun (WGS) entry which is preliminary data.</text>
</comment>
<reference evidence="1 2" key="1">
    <citation type="journal article" date="2021" name="bioRxiv">
        <title>Chromosome-scale and haplotype-resolved genome assembly of a tetraploid potato cultivar.</title>
        <authorList>
            <person name="Sun H."/>
            <person name="Jiao W.-B."/>
            <person name="Krause K."/>
            <person name="Campoy J.A."/>
            <person name="Goel M."/>
            <person name="Folz-Donahue K."/>
            <person name="Kukat C."/>
            <person name="Huettel B."/>
            <person name="Schneeberger K."/>
        </authorList>
    </citation>
    <scope>NUCLEOTIDE SEQUENCE [LARGE SCALE GENOMIC DNA]</scope>
    <source>
        <strain evidence="1">SolTubOtavaFocal</strain>
        <tissue evidence="1">Leaves</tissue>
    </source>
</reference>
<evidence type="ECO:0008006" key="3">
    <source>
        <dbReference type="Google" id="ProtNLM"/>
    </source>
</evidence>
<dbReference type="InterPro" id="IPR053151">
    <property type="entry name" value="RNase_H-like"/>
</dbReference>
<evidence type="ECO:0000313" key="1">
    <source>
        <dbReference type="EMBL" id="KAH0773843.1"/>
    </source>
</evidence>
<gene>
    <name evidence="1" type="ORF">KY290_010980</name>
</gene>
<dbReference type="CDD" id="cd06222">
    <property type="entry name" value="RNase_H_like"/>
    <property type="match status" value="1"/>
</dbReference>
<sequence length="91" mass="10413">MEYHLMLVQKEMLKRHQTIIKVRWEPPDREFYKLNIDGAVKNTPGLGGLGGVFRDYTVHWVLSFIECIPNTNPAMAKLQAIKKEVATRSGS</sequence>
<organism evidence="1 2">
    <name type="scientific">Solanum tuberosum</name>
    <name type="common">Potato</name>
    <dbReference type="NCBI Taxonomy" id="4113"/>
    <lineage>
        <taxon>Eukaryota</taxon>
        <taxon>Viridiplantae</taxon>
        <taxon>Streptophyta</taxon>
        <taxon>Embryophyta</taxon>
        <taxon>Tracheophyta</taxon>
        <taxon>Spermatophyta</taxon>
        <taxon>Magnoliopsida</taxon>
        <taxon>eudicotyledons</taxon>
        <taxon>Gunneridae</taxon>
        <taxon>Pentapetalae</taxon>
        <taxon>asterids</taxon>
        <taxon>lamiids</taxon>
        <taxon>Solanales</taxon>
        <taxon>Solanaceae</taxon>
        <taxon>Solanoideae</taxon>
        <taxon>Solaneae</taxon>
        <taxon>Solanum</taxon>
    </lineage>
</organism>
<keyword evidence="2" id="KW-1185">Reference proteome</keyword>
<dbReference type="SUPFAM" id="SSF53098">
    <property type="entry name" value="Ribonuclease H-like"/>
    <property type="match status" value="1"/>
</dbReference>
<protein>
    <recommendedName>
        <fullName evidence="3">RNase H family protein</fullName>
    </recommendedName>
</protein>
<proteinExistence type="predicted"/>